<dbReference type="CDD" id="cd00077">
    <property type="entry name" value="HDc"/>
    <property type="match status" value="1"/>
</dbReference>
<dbReference type="EMBL" id="JACNJZ010000051">
    <property type="protein sequence ID" value="MBC8316732.1"/>
    <property type="molecule type" value="Genomic_DNA"/>
</dbReference>
<organism evidence="2 3">
    <name type="scientific">Candidatus Desulfobia pelagia</name>
    <dbReference type="NCBI Taxonomy" id="2841692"/>
    <lineage>
        <taxon>Bacteria</taxon>
        <taxon>Pseudomonadati</taxon>
        <taxon>Thermodesulfobacteriota</taxon>
        <taxon>Desulfobulbia</taxon>
        <taxon>Desulfobulbales</taxon>
        <taxon>Desulfobulbaceae</taxon>
        <taxon>Candidatus Desulfobia</taxon>
    </lineage>
</organism>
<feature type="domain" description="HDOD" evidence="1">
    <location>
        <begin position="20"/>
        <end position="216"/>
    </location>
</feature>
<accession>A0A8J6TF10</accession>
<gene>
    <name evidence="2" type="ORF">H8E41_02430</name>
</gene>
<dbReference type="Proteomes" id="UP000614424">
    <property type="component" value="Unassembled WGS sequence"/>
</dbReference>
<dbReference type="InterPro" id="IPR006675">
    <property type="entry name" value="HDIG_dom"/>
</dbReference>
<dbReference type="InterPro" id="IPR013976">
    <property type="entry name" value="HDOD"/>
</dbReference>
<dbReference type="PROSITE" id="PS51833">
    <property type="entry name" value="HDOD"/>
    <property type="match status" value="1"/>
</dbReference>
<evidence type="ECO:0000313" key="2">
    <source>
        <dbReference type="EMBL" id="MBC8316732.1"/>
    </source>
</evidence>
<sequence>MDIENEIPAEQKYIQNVDNLVPRPDLAFDVLSMAHNANCSFSELAKKIEMDPNLTANMLRLANSAYFGHMRAINSVKDIIVRLGLETVKLLAITSASVGLMKSPQEAYNLEPGSLWYHSHASAVLSSVICQYAKYHDSGSIYTAALLHDIGKVLLNKPLQIAISNIKVKPKKKFSNLVELEYSLLQTNHAKVGKALLEKWGLPENISDPVGNHHLPEDMENADMGSRIVYLANFMVESIGIRSMSPENYAFNVQEFIEQNMILPDIPNFQANMEGIMSDFFTQFNETTNIC</sequence>
<protein>
    <submittedName>
        <fullName evidence="2">HDOD domain-containing protein</fullName>
    </submittedName>
</protein>
<dbReference type="Pfam" id="PF08668">
    <property type="entry name" value="HDOD"/>
    <property type="match status" value="1"/>
</dbReference>
<evidence type="ECO:0000313" key="3">
    <source>
        <dbReference type="Proteomes" id="UP000614424"/>
    </source>
</evidence>
<dbReference type="AlphaFoldDB" id="A0A8J6TF10"/>
<reference evidence="2 3" key="1">
    <citation type="submission" date="2020-08" db="EMBL/GenBank/DDBJ databases">
        <title>Bridging the membrane lipid divide: bacteria of the FCB group superphylum have the potential to synthesize archaeal ether lipids.</title>
        <authorList>
            <person name="Villanueva L."/>
            <person name="Von Meijenfeldt F.A.B."/>
            <person name="Westbye A.B."/>
            <person name="Yadav S."/>
            <person name="Hopmans E.C."/>
            <person name="Dutilh B.E."/>
            <person name="Sinninghe Damste J.S."/>
        </authorList>
    </citation>
    <scope>NUCLEOTIDE SEQUENCE [LARGE SCALE GENOMIC DNA]</scope>
    <source>
        <strain evidence="2">NIOZ-UU47</strain>
    </source>
</reference>
<comment type="caution">
    <text evidence="2">The sequence shown here is derived from an EMBL/GenBank/DDBJ whole genome shotgun (WGS) entry which is preliminary data.</text>
</comment>
<proteinExistence type="predicted"/>
<dbReference type="Gene3D" id="1.10.3210.10">
    <property type="entry name" value="Hypothetical protein af1432"/>
    <property type="match status" value="1"/>
</dbReference>
<dbReference type="NCBIfam" id="TIGR00277">
    <property type="entry name" value="HDIG"/>
    <property type="match status" value="1"/>
</dbReference>
<name>A0A8J6TF10_9BACT</name>
<dbReference type="PANTHER" id="PTHR33525">
    <property type="match status" value="1"/>
</dbReference>
<dbReference type="InterPro" id="IPR052340">
    <property type="entry name" value="RNase_Y/CdgJ"/>
</dbReference>
<dbReference type="SUPFAM" id="SSF109604">
    <property type="entry name" value="HD-domain/PDEase-like"/>
    <property type="match status" value="1"/>
</dbReference>
<evidence type="ECO:0000259" key="1">
    <source>
        <dbReference type="PROSITE" id="PS51833"/>
    </source>
</evidence>
<dbReference type="InterPro" id="IPR003607">
    <property type="entry name" value="HD/PDEase_dom"/>
</dbReference>
<dbReference type="PANTHER" id="PTHR33525:SF3">
    <property type="entry name" value="RIBONUCLEASE Y"/>
    <property type="match status" value="1"/>
</dbReference>